<feature type="non-terminal residue" evidence="1">
    <location>
        <position position="1"/>
    </location>
</feature>
<proteinExistence type="predicted"/>
<evidence type="ECO:0000313" key="1">
    <source>
        <dbReference type="EMBL" id="SVA87119.1"/>
    </source>
</evidence>
<organism evidence="1">
    <name type="scientific">marine metagenome</name>
    <dbReference type="NCBI Taxonomy" id="408172"/>
    <lineage>
        <taxon>unclassified sequences</taxon>
        <taxon>metagenomes</taxon>
        <taxon>ecological metagenomes</taxon>
    </lineage>
</organism>
<accession>A0A381ZD29</accession>
<protein>
    <submittedName>
        <fullName evidence="1">Uncharacterized protein</fullName>
    </submittedName>
</protein>
<dbReference type="EMBL" id="UINC01020842">
    <property type="protein sequence ID" value="SVA87119.1"/>
    <property type="molecule type" value="Genomic_DNA"/>
</dbReference>
<sequence length="63" mass="7510">VLEHLVHRFIGSKGFEAYLRQIMAIYTINAKPVTVLYTMYPLDFPCNKYNISFIYRNLYIAKF</sequence>
<dbReference type="AlphaFoldDB" id="A0A381ZD29"/>
<gene>
    <name evidence="1" type="ORF">METZ01_LOCUS139973</name>
</gene>
<name>A0A381ZD29_9ZZZZ</name>
<reference evidence="1" key="1">
    <citation type="submission" date="2018-05" db="EMBL/GenBank/DDBJ databases">
        <authorList>
            <person name="Lanie J.A."/>
            <person name="Ng W.-L."/>
            <person name="Kazmierczak K.M."/>
            <person name="Andrzejewski T.M."/>
            <person name="Davidsen T.M."/>
            <person name="Wayne K.J."/>
            <person name="Tettelin H."/>
            <person name="Glass J.I."/>
            <person name="Rusch D."/>
            <person name="Podicherti R."/>
            <person name="Tsui H.-C.T."/>
            <person name="Winkler M.E."/>
        </authorList>
    </citation>
    <scope>NUCLEOTIDE SEQUENCE</scope>
</reference>